<feature type="transmembrane region" description="Helical" evidence="5">
    <location>
        <begin position="263"/>
        <end position="286"/>
    </location>
</feature>
<dbReference type="InterPro" id="IPR004837">
    <property type="entry name" value="NaCa_Exmemb"/>
</dbReference>
<dbReference type="PANTHER" id="PTHR10846">
    <property type="entry name" value="SODIUM/POTASSIUM/CALCIUM EXCHANGER"/>
    <property type="match status" value="1"/>
</dbReference>
<name>A0ABX2AV47_9BACT</name>
<feature type="domain" description="Sodium/calcium exchanger membrane region" evidence="6">
    <location>
        <begin position="5"/>
        <end position="152"/>
    </location>
</feature>
<dbReference type="InterPro" id="IPR044880">
    <property type="entry name" value="NCX_ion-bd_dom_sf"/>
</dbReference>
<dbReference type="InterPro" id="IPR004481">
    <property type="entry name" value="K/Na/Ca-exchanger"/>
</dbReference>
<proteinExistence type="predicted"/>
<evidence type="ECO:0000256" key="2">
    <source>
        <dbReference type="ARBA" id="ARBA00022692"/>
    </source>
</evidence>
<evidence type="ECO:0000313" key="7">
    <source>
        <dbReference type="EMBL" id="NPE13535.1"/>
    </source>
</evidence>
<dbReference type="GeneID" id="82156960"/>
<sequence length="340" mass="35272">MFLNIIYIIAGVVLVLWGADRMTDGASSLARRMNVPEILIGLTIVAAGTSAPELFVSLVSALKGTPDLAVGNVVGSNILNTMLIVGCTAMVAPMVISRSTVRKDIPFAVAASLLLFVLCMDGFGTLSLKGNMISRTDGLVLLAGFAAFMGYTIRLARKEAPVASHVTSCDAAGDVSATPVTGNVVADTVSTETPVSLWKCILLVIVGLACLIFGSNLFVDAASAVAATLGVSESVVGLTIVAGGTSLPELATSVVAARKGQSALAIGNVLGSNVFNILAILGVTAVVCPMQISGITITDLLVMIMSIAVVWMFSFTRYTVERWEGAVLVCGYAGYMWWLL</sequence>
<comment type="subcellular location">
    <subcellularLocation>
        <location evidence="1">Membrane</location>
        <topology evidence="1">Multi-pass membrane protein</topology>
    </subcellularLocation>
</comment>
<reference evidence="7 8" key="1">
    <citation type="submission" date="2020-05" db="EMBL/GenBank/DDBJ databases">
        <title>Distinct polysaccharide utilization as determinants for interspecies competition between intestinal Prevotella spp.</title>
        <authorList>
            <person name="Galvez E.J.C."/>
            <person name="Iljazovic A."/>
            <person name="Strowig T."/>
        </authorList>
    </citation>
    <scope>NUCLEOTIDE SEQUENCE [LARGE SCALE GENOMIC DNA]</scope>
    <source>
        <strain evidence="7 8">PROD</strain>
    </source>
</reference>
<evidence type="ECO:0000313" key="8">
    <source>
        <dbReference type="Proteomes" id="UP001193734"/>
    </source>
</evidence>
<dbReference type="EMBL" id="JABKKE010000005">
    <property type="protein sequence ID" value="NPE13535.1"/>
    <property type="molecule type" value="Genomic_DNA"/>
</dbReference>
<evidence type="ECO:0000256" key="1">
    <source>
        <dbReference type="ARBA" id="ARBA00004141"/>
    </source>
</evidence>
<keyword evidence="4 5" id="KW-0472">Membrane</keyword>
<feature type="transmembrane region" description="Helical" evidence="5">
    <location>
        <begin position="200"/>
        <end position="219"/>
    </location>
</feature>
<feature type="transmembrane region" description="Helical" evidence="5">
    <location>
        <begin position="35"/>
        <end position="58"/>
    </location>
</feature>
<dbReference type="RefSeq" id="WP_172176080.1">
    <property type="nucleotide sequence ID" value="NZ_CASGIA010000004.1"/>
</dbReference>
<feature type="transmembrane region" description="Helical" evidence="5">
    <location>
        <begin position="138"/>
        <end position="156"/>
    </location>
</feature>
<dbReference type="Proteomes" id="UP001193734">
    <property type="component" value="Unassembled WGS sequence"/>
</dbReference>
<evidence type="ECO:0000256" key="3">
    <source>
        <dbReference type="ARBA" id="ARBA00022989"/>
    </source>
</evidence>
<feature type="transmembrane region" description="Helical" evidence="5">
    <location>
        <begin position="108"/>
        <end position="126"/>
    </location>
</feature>
<protein>
    <submittedName>
        <fullName evidence="7">Calcium/sodium antiporter</fullName>
    </submittedName>
</protein>
<accession>A0ABX2AV47</accession>
<feature type="transmembrane region" description="Helical" evidence="5">
    <location>
        <begin position="6"/>
        <end position="23"/>
    </location>
</feature>
<feature type="domain" description="Sodium/calcium exchanger membrane region" evidence="6">
    <location>
        <begin position="201"/>
        <end position="339"/>
    </location>
</feature>
<evidence type="ECO:0000256" key="4">
    <source>
        <dbReference type="ARBA" id="ARBA00023136"/>
    </source>
</evidence>
<keyword evidence="2 5" id="KW-0812">Transmembrane</keyword>
<gene>
    <name evidence="7" type="ORF">HPS55_04190</name>
</gene>
<dbReference type="NCBIfam" id="TIGR00367">
    <property type="entry name" value="calcium/sodium antiporter"/>
    <property type="match status" value="1"/>
</dbReference>
<evidence type="ECO:0000256" key="5">
    <source>
        <dbReference type="SAM" id="Phobius"/>
    </source>
</evidence>
<keyword evidence="8" id="KW-1185">Reference proteome</keyword>
<dbReference type="Pfam" id="PF01699">
    <property type="entry name" value="Na_Ca_ex"/>
    <property type="match status" value="2"/>
</dbReference>
<keyword evidence="3 5" id="KW-1133">Transmembrane helix</keyword>
<feature type="transmembrane region" description="Helical" evidence="5">
    <location>
        <begin position="292"/>
        <end position="311"/>
    </location>
</feature>
<organism evidence="7 8">
    <name type="scientific">Xylanibacter rodentium</name>
    <dbReference type="NCBI Taxonomy" id="2736289"/>
    <lineage>
        <taxon>Bacteria</taxon>
        <taxon>Pseudomonadati</taxon>
        <taxon>Bacteroidota</taxon>
        <taxon>Bacteroidia</taxon>
        <taxon>Bacteroidales</taxon>
        <taxon>Prevotellaceae</taxon>
        <taxon>Xylanibacter</taxon>
    </lineage>
</organism>
<comment type="caution">
    <text evidence="7">The sequence shown here is derived from an EMBL/GenBank/DDBJ whole genome shotgun (WGS) entry which is preliminary data.</text>
</comment>
<evidence type="ECO:0000259" key="6">
    <source>
        <dbReference type="Pfam" id="PF01699"/>
    </source>
</evidence>
<feature type="transmembrane region" description="Helical" evidence="5">
    <location>
        <begin position="78"/>
        <end position="96"/>
    </location>
</feature>
<dbReference type="Gene3D" id="1.20.1420.30">
    <property type="entry name" value="NCX, central ion-binding region"/>
    <property type="match status" value="2"/>
</dbReference>
<dbReference type="PANTHER" id="PTHR10846:SF8">
    <property type="entry name" value="INNER MEMBRANE PROTEIN YRBG"/>
    <property type="match status" value="1"/>
</dbReference>